<evidence type="ECO:0000256" key="2">
    <source>
        <dbReference type="ARBA" id="ARBA00022803"/>
    </source>
</evidence>
<organism evidence="5 6">
    <name type="scientific">Massilia rubra</name>
    <dbReference type="NCBI Taxonomy" id="2607910"/>
    <lineage>
        <taxon>Bacteria</taxon>
        <taxon>Pseudomonadati</taxon>
        <taxon>Pseudomonadota</taxon>
        <taxon>Betaproteobacteria</taxon>
        <taxon>Burkholderiales</taxon>
        <taxon>Oxalobacteraceae</taxon>
        <taxon>Telluria group</taxon>
        <taxon>Massilia</taxon>
    </lineage>
</organism>
<keyword evidence="6" id="KW-1185">Reference proteome</keyword>
<evidence type="ECO:0000256" key="1">
    <source>
        <dbReference type="ARBA" id="ARBA00022737"/>
    </source>
</evidence>
<feature type="repeat" description="TPR" evidence="3">
    <location>
        <begin position="120"/>
        <end position="153"/>
    </location>
</feature>
<dbReference type="Pfam" id="PF13176">
    <property type="entry name" value="TPR_7"/>
    <property type="match status" value="1"/>
</dbReference>
<dbReference type="PROSITE" id="PS50005">
    <property type="entry name" value="TPR"/>
    <property type="match status" value="2"/>
</dbReference>
<dbReference type="Pfam" id="PF13399">
    <property type="entry name" value="LytR_C"/>
    <property type="match status" value="1"/>
</dbReference>
<protein>
    <submittedName>
        <fullName evidence="5">Tetratricopeptide repeat protein</fullName>
    </submittedName>
</protein>
<comment type="caution">
    <text evidence="5">The sequence shown here is derived from an EMBL/GenBank/DDBJ whole genome shotgun (WGS) entry which is preliminary data.</text>
</comment>
<dbReference type="EMBL" id="VUYU01000008">
    <property type="protein sequence ID" value="NHZ34855.1"/>
    <property type="molecule type" value="Genomic_DNA"/>
</dbReference>
<name>A0ABX0LPX1_9BURK</name>
<dbReference type="InterPro" id="IPR019734">
    <property type="entry name" value="TPR_rpt"/>
</dbReference>
<dbReference type="PANTHER" id="PTHR45586:SF1">
    <property type="entry name" value="LIPOPOLYSACCHARIDE ASSEMBLY PROTEIN B"/>
    <property type="match status" value="1"/>
</dbReference>
<keyword evidence="1" id="KW-0677">Repeat</keyword>
<dbReference type="SMART" id="SM00028">
    <property type="entry name" value="TPR"/>
    <property type="match status" value="4"/>
</dbReference>
<dbReference type="InterPro" id="IPR027381">
    <property type="entry name" value="LytR/CpsA/Psr_C"/>
</dbReference>
<dbReference type="Gene3D" id="3.30.70.2390">
    <property type="match status" value="1"/>
</dbReference>
<evidence type="ECO:0000313" key="5">
    <source>
        <dbReference type="EMBL" id="NHZ34855.1"/>
    </source>
</evidence>
<dbReference type="InterPro" id="IPR013105">
    <property type="entry name" value="TPR_2"/>
</dbReference>
<dbReference type="Gene3D" id="1.25.40.10">
    <property type="entry name" value="Tetratricopeptide repeat domain"/>
    <property type="match status" value="2"/>
</dbReference>
<feature type="domain" description="LytR/CpsA/Psr regulator C-terminal" evidence="4">
    <location>
        <begin position="266"/>
        <end position="348"/>
    </location>
</feature>
<dbReference type="InterPro" id="IPR051012">
    <property type="entry name" value="CellSynth/LPSAsmb/PSIAsmb"/>
</dbReference>
<dbReference type="Proteomes" id="UP000785613">
    <property type="component" value="Unassembled WGS sequence"/>
</dbReference>
<evidence type="ECO:0000256" key="3">
    <source>
        <dbReference type="PROSITE-ProRule" id="PRU00339"/>
    </source>
</evidence>
<dbReference type="PANTHER" id="PTHR45586">
    <property type="entry name" value="TPR REPEAT-CONTAINING PROTEIN PA4667"/>
    <property type="match status" value="1"/>
</dbReference>
<sequence>MPLPEPLMRRTLTSTTLLIAGALLLACAGPRSRVEGAHAPAAAPVSAEDAYLTGRGAHLARRHDAALAAYRAALARDPAHLKARNGLATLYAEQGDFARAIALWQTMTREGEGADGQVSAFLFSNLGYAHFLNGQFEQALAALEKACLLDPLNERAWDHLGGALEKVGQHQRAQQMYRQASALRTHDLKADYAVAGHAGVAAIDSALKAGSQAPAPEPQWDRTEVRQDASGVFVVQRVGAVMAAMPTPAAAIAAPVPAARSGQALLEIRNGNGVAGMARSLAGTMDERALRVVRLSNQKGFGVRQTRIEYQPEFREAAERLAQRFGAARVVAVGQIGRADVRLVIGRDMASGALTAAPADAAVAAAAARTRPLPGQG</sequence>
<keyword evidence="2 3" id="KW-0802">TPR repeat</keyword>
<evidence type="ECO:0000313" key="6">
    <source>
        <dbReference type="Proteomes" id="UP000785613"/>
    </source>
</evidence>
<dbReference type="Pfam" id="PF14559">
    <property type="entry name" value="TPR_19"/>
    <property type="match status" value="1"/>
</dbReference>
<feature type="repeat" description="TPR" evidence="3">
    <location>
        <begin position="154"/>
        <end position="187"/>
    </location>
</feature>
<accession>A0ABX0LPX1</accession>
<dbReference type="SUPFAM" id="SSF48452">
    <property type="entry name" value="TPR-like"/>
    <property type="match status" value="1"/>
</dbReference>
<evidence type="ECO:0000259" key="4">
    <source>
        <dbReference type="Pfam" id="PF13399"/>
    </source>
</evidence>
<proteinExistence type="predicted"/>
<dbReference type="InterPro" id="IPR011990">
    <property type="entry name" value="TPR-like_helical_dom_sf"/>
</dbReference>
<gene>
    <name evidence="5" type="ORF">F0185_14875</name>
</gene>
<dbReference type="Pfam" id="PF07719">
    <property type="entry name" value="TPR_2"/>
    <property type="match status" value="1"/>
</dbReference>
<reference evidence="5 6" key="1">
    <citation type="submission" date="2019-09" db="EMBL/GenBank/DDBJ databases">
        <title>Taxonomy of Antarctic Massilia spp.: description of Massilia rubra sp. nov., Massilia aquatica sp. nov., Massilia mucilaginosa sp. nov., Massilia frigida sp. nov. isolated from streams, lakes and regoliths.</title>
        <authorList>
            <person name="Holochova P."/>
            <person name="Sedlacek I."/>
            <person name="Kralova S."/>
            <person name="Maslanova I."/>
            <person name="Busse H.-J."/>
            <person name="Stankova E."/>
            <person name="Vrbovska V."/>
            <person name="Kovarovic V."/>
            <person name="Bartak M."/>
            <person name="Svec P."/>
            <person name="Pantucek R."/>
        </authorList>
    </citation>
    <scope>NUCLEOTIDE SEQUENCE [LARGE SCALE GENOMIC DNA]</scope>
    <source>
        <strain evidence="5 6">CCM 8692</strain>
    </source>
</reference>